<reference evidence="1" key="2">
    <citation type="submission" date="2021-04" db="EMBL/GenBank/DDBJ databases">
        <authorList>
            <person name="Gilroy R."/>
        </authorList>
    </citation>
    <scope>NUCLEOTIDE SEQUENCE</scope>
    <source>
        <strain evidence="1">CHK188-16595</strain>
    </source>
</reference>
<accession>A0A9D2S868</accession>
<protein>
    <submittedName>
        <fullName evidence="1">Uncharacterized protein</fullName>
    </submittedName>
</protein>
<reference evidence="1" key="1">
    <citation type="journal article" date="2021" name="PeerJ">
        <title>Extensive microbial diversity within the chicken gut microbiome revealed by metagenomics and culture.</title>
        <authorList>
            <person name="Gilroy R."/>
            <person name="Ravi A."/>
            <person name="Getino M."/>
            <person name="Pursley I."/>
            <person name="Horton D.L."/>
            <person name="Alikhan N.F."/>
            <person name="Baker D."/>
            <person name="Gharbi K."/>
            <person name="Hall N."/>
            <person name="Watson M."/>
            <person name="Adriaenssens E.M."/>
            <person name="Foster-Nyarko E."/>
            <person name="Jarju S."/>
            <person name="Secka A."/>
            <person name="Antonio M."/>
            <person name="Oren A."/>
            <person name="Chaudhuri R.R."/>
            <person name="La Ragione R."/>
            <person name="Hildebrand F."/>
            <person name="Pallen M.J."/>
        </authorList>
    </citation>
    <scope>NUCLEOTIDE SEQUENCE</scope>
    <source>
        <strain evidence="1">CHK188-16595</strain>
    </source>
</reference>
<name>A0A9D2S868_9FIRM</name>
<gene>
    <name evidence="1" type="ORF">IAA37_01125</name>
</gene>
<organism evidence="1 2">
    <name type="scientific">Candidatus Eubacterium faecale</name>
    <dbReference type="NCBI Taxonomy" id="2838568"/>
    <lineage>
        <taxon>Bacteria</taxon>
        <taxon>Bacillati</taxon>
        <taxon>Bacillota</taxon>
        <taxon>Clostridia</taxon>
        <taxon>Eubacteriales</taxon>
        <taxon>Eubacteriaceae</taxon>
        <taxon>Eubacterium</taxon>
    </lineage>
</organism>
<dbReference type="AlphaFoldDB" id="A0A9D2S868"/>
<dbReference type="EMBL" id="DWXN01000002">
    <property type="protein sequence ID" value="HJB74262.1"/>
    <property type="molecule type" value="Genomic_DNA"/>
</dbReference>
<evidence type="ECO:0000313" key="1">
    <source>
        <dbReference type="EMBL" id="HJB74262.1"/>
    </source>
</evidence>
<evidence type="ECO:0000313" key="2">
    <source>
        <dbReference type="Proteomes" id="UP000823877"/>
    </source>
</evidence>
<sequence>MKQYVEVFARFDTDGRIIPLAVKIGDEKFEVDRVRDIRPAASLKSGGAGIRYTCSVEGRLTYLFLEETKWFLEPAC</sequence>
<proteinExistence type="predicted"/>
<dbReference type="Proteomes" id="UP000823877">
    <property type="component" value="Unassembled WGS sequence"/>
</dbReference>
<comment type="caution">
    <text evidence="1">The sequence shown here is derived from an EMBL/GenBank/DDBJ whole genome shotgun (WGS) entry which is preliminary data.</text>
</comment>